<sequence>ELRKEGHSVVVLEQNHDVGGQWLYDSNVEVEDPLGRNTFLKVHSSIYNSLRLTSPREIMGFTDFPFLVKKGRDMRRFPGHKELFLYLKDFCEWFGLREMIRFNTRVEYVGLLDSEAIGKDLRWVVRSKEKKTEKVVEEVFDAVVVATGHYSQPRLPSIKGMDAWKRKQMHSHIYRVAEPFHNEVVVVVGNSLSGQDISMELVEVAKEVYLSSKSLNISEGLSKILSKHDTLHLRPQIESLHEDGRVLFVDGTWVIADTIIHCTGYSYTFPFLDTKGIVAVDDDRVGPLYEHTFPPSLAPSLSFMVNYHSILTLLYSLSGSKQRTFPISKSLWTDWLIMAILTGRYPMYSYTFPFLDTKGIVAVDDDRVGPLYEHTFPPSLAPSLSFMGIPRKIIGFPFFESQAIWIAQLLSGKRTLPSWDDMMQSIKDFYHSRDLAGYCDRYGDHVEFPHLEEWRKQLCVSALVNADVNLETYRDSWDNDHKLLQEALQSPHFTQLETEAFTL</sequence>
<dbReference type="GO" id="GO:0050661">
    <property type="term" value="F:NADP binding"/>
    <property type="evidence" value="ECO:0007669"/>
    <property type="project" value="InterPro"/>
</dbReference>
<dbReference type="GO" id="GO:0050660">
    <property type="term" value="F:flavin adenine dinucleotide binding"/>
    <property type="evidence" value="ECO:0007669"/>
    <property type="project" value="InterPro"/>
</dbReference>
<keyword evidence="9" id="KW-1185">Reference proteome</keyword>
<evidence type="ECO:0000256" key="7">
    <source>
        <dbReference type="ARBA" id="ARBA00058243"/>
    </source>
</evidence>
<name>A0AAW0KBZ5_QUESU</name>
<reference evidence="8 9" key="1">
    <citation type="journal article" date="2018" name="Sci. Data">
        <title>The draft genome sequence of cork oak.</title>
        <authorList>
            <person name="Ramos A.M."/>
            <person name="Usie A."/>
            <person name="Barbosa P."/>
            <person name="Barros P.M."/>
            <person name="Capote T."/>
            <person name="Chaves I."/>
            <person name="Simoes F."/>
            <person name="Abreu I."/>
            <person name="Carrasquinho I."/>
            <person name="Faro C."/>
            <person name="Guimaraes J.B."/>
            <person name="Mendonca D."/>
            <person name="Nobrega F."/>
            <person name="Rodrigues L."/>
            <person name="Saibo N.J.M."/>
            <person name="Varela M.C."/>
            <person name="Egas C."/>
            <person name="Matos J."/>
            <person name="Miguel C.M."/>
            <person name="Oliveira M.M."/>
            <person name="Ricardo C.P."/>
            <person name="Goncalves S."/>
        </authorList>
    </citation>
    <scope>NUCLEOTIDE SEQUENCE [LARGE SCALE GENOMIC DNA]</scope>
    <source>
        <strain evidence="9">cv. HL8</strain>
    </source>
</reference>
<evidence type="ECO:0000256" key="5">
    <source>
        <dbReference type="ARBA" id="ARBA00022857"/>
    </source>
</evidence>
<dbReference type="EMBL" id="PKMF04000350">
    <property type="protein sequence ID" value="KAK7836557.1"/>
    <property type="molecule type" value="Genomic_DNA"/>
</dbReference>
<evidence type="ECO:0000256" key="6">
    <source>
        <dbReference type="ARBA" id="ARBA00023002"/>
    </source>
</evidence>
<dbReference type="Pfam" id="PF00743">
    <property type="entry name" value="FMO-like"/>
    <property type="match status" value="3"/>
</dbReference>
<dbReference type="InterPro" id="IPR000960">
    <property type="entry name" value="Flavin_mOase"/>
</dbReference>
<comment type="function">
    <text evidence="7">Catalyzes the conversion of methylthioalkyl glucosinolates of any chain length into methylsulfinylalkyl glucosinolates.</text>
</comment>
<accession>A0AAW0KBZ5</accession>
<dbReference type="AlphaFoldDB" id="A0AAW0KBZ5"/>
<keyword evidence="4" id="KW-0274">FAD</keyword>
<evidence type="ECO:0000313" key="8">
    <source>
        <dbReference type="EMBL" id="KAK7836557.1"/>
    </source>
</evidence>
<dbReference type="GO" id="GO:0004499">
    <property type="term" value="F:N,N-dimethylaniline monooxygenase activity"/>
    <property type="evidence" value="ECO:0007669"/>
    <property type="project" value="InterPro"/>
</dbReference>
<dbReference type="PANTHER" id="PTHR23023">
    <property type="entry name" value="DIMETHYLANILINE MONOOXYGENASE"/>
    <property type="match status" value="1"/>
</dbReference>
<comment type="similarity">
    <text evidence="2">Belongs to the FMO family.</text>
</comment>
<dbReference type="Proteomes" id="UP000237347">
    <property type="component" value="Unassembled WGS sequence"/>
</dbReference>
<dbReference type="PRINTS" id="PR00370">
    <property type="entry name" value="FMOXYGENASE"/>
</dbReference>
<dbReference type="Gene3D" id="3.50.50.60">
    <property type="entry name" value="FAD/NAD(P)-binding domain"/>
    <property type="match status" value="3"/>
</dbReference>
<protein>
    <submittedName>
        <fullName evidence="8">Flavin-containing monooxygenase fmo gs-ox-like 9</fullName>
    </submittedName>
</protein>
<proteinExistence type="inferred from homology"/>
<evidence type="ECO:0000256" key="3">
    <source>
        <dbReference type="ARBA" id="ARBA00022630"/>
    </source>
</evidence>
<dbReference type="InterPro" id="IPR050346">
    <property type="entry name" value="FMO-like"/>
</dbReference>
<keyword evidence="3" id="KW-0285">Flavoprotein</keyword>
<dbReference type="InterPro" id="IPR020946">
    <property type="entry name" value="Flavin_mOase-like"/>
</dbReference>
<evidence type="ECO:0000313" key="9">
    <source>
        <dbReference type="Proteomes" id="UP000237347"/>
    </source>
</evidence>
<gene>
    <name evidence="8" type="ORF">CFP56_022359</name>
</gene>
<comment type="cofactor">
    <cofactor evidence="1">
        <name>FAD</name>
        <dbReference type="ChEBI" id="CHEBI:57692"/>
    </cofactor>
</comment>
<dbReference type="FunFam" id="3.50.50.60:FF:000147">
    <property type="entry name" value="Flavin-containing monooxygenase"/>
    <property type="match status" value="1"/>
</dbReference>
<feature type="non-terminal residue" evidence="8">
    <location>
        <position position="1"/>
    </location>
</feature>
<organism evidence="8 9">
    <name type="scientific">Quercus suber</name>
    <name type="common">Cork oak</name>
    <dbReference type="NCBI Taxonomy" id="58331"/>
    <lineage>
        <taxon>Eukaryota</taxon>
        <taxon>Viridiplantae</taxon>
        <taxon>Streptophyta</taxon>
        <taxon>Embryophyta</taxon>
        <taxon>Tracheophyta</taxon>
        <taxon>Spermatophyta</taxon>
        <taxon>Magnoliopsida</taxon>
        <taxon>eudicotyledons</taxon>
        <taxon>Gunneridae</taxon>
        <taxon>Pentapetalae</taxon>
        <taxon>rosids</taxon>
        <taxon>fabids</taxon>
        <taxon>Fagales</taxon>
        <taxon>Fagaceae</taxon>
        <taxon>Quercus</taxon>
    </lineage>
</organism>
<keyword evidence="6" id="KW-0560">Oxidoreductase</keyword>
<dbReference type="InterPro" id="IPR036188">
    <property type="entry name" value="FAD/NAD-bd_sf"/>
</dbReference>
<dbReference type="SUPFAM" id="SSF51905">
    <property type="entry name" value="FAD/NAD(P)-binding domain"/>
    <property type="match status" value="2"/>
</dbReference>
<evidence type="ECO:0000256" key="2">
    <source>
        <dbReference type="ARBA" id="ARBA00009183"/>
    </source>
</evidence>
<evidence type="ECO:0000256" key="4">
    <source>
        <dbReference type="ARBA" id="ARBA00022827"/>
    </source>
</evidence>
<keyword evidence="5" id="KW-0521">NADP</keyword>
<dbReference type="PIRSF" id="PIRSF000332">
    <property type="entry name" value="FMO"/>
    <property type="match status" value="1"/>
</dbReference>
<comment type="caution">
    <text evidence="8">The sequence shown here is derived from an EMBL/GenBank/DDBJ whole genome shotgun (WGS) entry which is preliminary data.</text>
</comment>
<evidence type="ECO:0000256" key="1">
    <source>
        <dbReference type="ARBA" id="ARBA00001974"/>
    </source>
</evidence>